<evidence type="ECO:0000313" key="9">
    <source>
        <dbReference type="Ensembl" id="ENSPKIP00000011255.1"/>
    </source>
</evidence>
<keyword evidence="6" id="KW-0539">Nucleus</keyword>
<feature type="transmembrane region" description="Helical" evidence="7">
    <location>
        <begin position="397"/>
        <end position="422"/>
    </location>
</feature>
<dbReference type="InterPro" id="IPR017855">
    <property type="entry name" value="SMAD-like_dom_sf"/>
</dbReference>
<dbReference type="SMART" id="SM01243">
    <property type="entry name" value="IRF-3"/>
    <property type="match status" value="1"/>
</dbReference>
<dbReference type="GO" id="GO:0045944">
    <property type="term" value="P:positive regulation of transcription by RNA polymerase II"/>
    <property type="evidence" value="ECO:0007669"/>
    <property type="project" value="UniProtKB-ARBA"/>
</dbReference>
<dbReference type="AlphaFoldDB" id="A0A3B3R031"/>
<reference evidence="9" key="2">
    <citation type="submission" date="2025-09" db="UniProtKB">
        <authorList>
            <consortium name="Ensembl"/>
        </authorList>
    </citation>
    <scope>IDENTIFICATION</scope>
</reference>
<dbReference type="SUPFAM" id="SSF46785">
    <property type="entry name" value="Winged helix' DNA-binding domain"/>
    <property type="match status" value="1"/>
</dbReference>
<keyword evidence="7" id="KW-1133">Transmembrane helix</keyword>
<dbReference type="PRINTS" id="PR00267">
    <property type="entry name" value="INTFRNREGFCT"/>
</dbReference>
<evidence type="ECO:0000259" key="8">
    <source>
        <dbReference type="PROSITE" id="PS51507"/>
    </source>
</evidence>
<evidence type="ECO:0000256" key="4">
    <source>
        <dbReference type="ARBA" id="ARBA00023159"/>
    </source>
</evidence>
<dbReference type="PANTHER" id="PTHR11949:SF24">
    <property type="entry name" value="INTERFERON REGULATORY FACTOR 9"/>
    <property type="match status" value="1"/>
</dbReference>
<evidence type="ECO:0000256" key="1">
    <source>
        <dbReference type="ARBA" id="ARBA00004123"/>
    </source>
</evidence>
<dbReference type="SUPFAM" id="SSF49879">
    <property type="entry name" value="SMAD/FHA domain"/>
    <property type="match status" value="1"/>
</dbReference>
<dbReference type="Gene3D" id="1.10.10.10">
    <property type="entry name" value="Winged helix-like DNA-binding domain superfamily/Winged helix DNA-binding domain"/>
    <property type="match status" value="1"/>
</dbReference>
<dbReference type="InterPro" id="IPR036390">
    <property type="entry name" value="WH_DNA-bd_sf"/>
</dbReference>
<dbReference type="GO" id="GO:0000981">
    <property type="term" value="F:DNA-binding transcription factor activity, RNA polymerase II-specific"/>
    <property type="evidence" value="ECO:0007669"/>
    <property type="project" value="TreeGrafter"/>
</dbReference>
<name>A0A3B3R031_9TELE</name>
<dbReference type="Ensembl" id="ENSPKIT00000023194.1">
    <property type="protein sequence ID" value="ENSPKIP00000011255.1"/>
    <property type="gene ID" value="ENSPKIG00000018414.1"/>
</dbReference>
<dbReference type="GO" id="GO:0002376">
    <property type="term" value="P:immune system process"/>
    <property type="evidence" value="ECO:0007669"/>
    <property type="project" value="TreeGrafter"/>
</dbReference>
<dbReference type="FunFam" id="1.10.10.10:FF:000041">
    <property type="entry name" value="Interferon regulatory factor 4"/>
    <property type="match status" value="1"/>
</dbReference>
<protein>
    <submittedName>
        <fullName evidence="9">Interferon regulatory factor 10</fullName>
    </submittedName>
</protein>
<proteinExistence type="predicted"/>
<evidence type="ECO:0000256" key="7">
    <source>
        <dbReference type="SAM" id="Phobius"/>
    </source>
</evidence>
<dbReference type="GeneTree" id="ENSGT00940000163813"/>
<keyword evidence="7" id="KW-0472">Membrane</keyword>
<dbReference type="Pfam" id="PF00605">
    <property type="entry name" value="IRF"/>
    <property type="match status" value="1"/>
</dbReference>
<feature type="domain" description="IRF tryptophan pentad repeat" evidence="8">
    <location>
        <begin position="7"/>
        <end position="115"/>
    </location>
</feature>
<keyword evidence="5" id="KW-0804">Transcription</keyword>
<keyword evidence="7" id="KW-0812">Transmembrane</keyword>
<dbReference type="InterPro" id="IPR001346">
    <property type="entry name" value="Interferon_reg_fact_DNA-bd_dom"/>
</dbReference>
<dbReference type="GO" id="GO:0000978">
    <property type="term" value="F:RNA polymerase II cis-regulatory region sequence-specific DNA binding"/>
    <property type="evidence" value="ECO:0007669"/>
    <property type="project" value="TreeGrafter"/>
</dbReference>
<keyword evidence="4" id="KW-0010">Activator</keyword>
<evidence type="ECO:0000256" key="6">
    <source>
        <dbReference type="ARBA" id="ARBA00023242"/>
    </source>
</evidence>
<evidence type="ECO:0000256" key="5">
    <source>
        <dbReference type="ARBA" id="ARBA00023163"/>
    </source>
</evidence>
<evidence type="ECO:0000256" key="2">
    <source>
        <dbReference type="ARBA" id="ARBA00023015"/>
    </source>
</evidence>
<evidence type="ECO:0000256" key="3">
    <source>
        <dbReference type="ARBA" id="ARBA00023125"/>
    </source>
</evidence>
<keyword evidence="10" id="KW-1185">Reference proteome</keyword>
<keyword evidence="2" id="KW-0805">Transcription regulation</keyword>
<dbReference type="STRING" id="1676925.ENSPKIP00000011255"/>
<dbReference type="PANTHER" id="PTHR11949">
    <property type="entry name" value="INTERFERON REGULATORY FACTOR"/>
    <property type="match status" value="1"/>
</dbReference>
<dbReference type="InterPro" id="IPR019817">
    <property type="entry name" value="Interferon_reg_fac_CS"/>
</dbReference>
<dbReference type="InterPro" id="IPR036388">
    <property type="entry name" value="WH-like_DNA-bd_sf"/>
</dbReference>
<dbReference type="SMART" id="SM00348">
    <property type="entry name" value="IRF"/>
    <property type="match status" value="1"/>
</dbReference>
<sequence>MEKNCKHMRLREWLIAQIESEKFLGLSWEDQEKSMFRIPWKHAAKQDYNQNEDAALFKAWAVYKGKYREGKDVADPSVWKTRLRCALNKSTDFREVPERSQLDISEPYKVYKIQPEGTRSTEFPEINVISQPDVSPHPMLSFGKVENGEQAKRQACSIQQQAASCPTDKAAPVSYEGNTTEEFCLMTTCRETDSKGLISMLHVAFPEAVQITDFRLQVRLFYQGHLVQDFSTSTPEGCRILHGLLPTENEHIYGPSAVEPVCFPSPTQTCASPTAAGAMTRLLPHLQRGVLLWMAHDGMFAKRFCQGRVYWDGPLAQWRDRPNKLERERTCKLLDMALLLRELDRFFREGGPRPSYKVDLCFGEEFPEADKSPGQKLITARVSTSSIRVPKYLSEYLIFRACLVNLCRYMLTFAVLCSALSISHLLCMFIFFLCACFCRICACVCVCVCMSQEPNKNRETH</sequence>
<dbReference type="PROSITE" id="PS00601">
    <property type="entry name" value="IRF_1"/>
    <property type="match status" value="1"/>
</dbReference>
<dbReference type="Proteomes" id="UP000261540">
    <property type="component" value="Unplaced"/>
</dbReference>
<dbReference type="Gene3D" id="2.60.200.10">
    <property type="match status" value="1"/>
</dbReference>
<dbReference type="InterPro" id="IPR008984">
    <property type="entry name" value="SMAD_FHA_dom_sf"/>
</dbReference>
<accession>A0A3B3R031</accession>
<dbReference type="InterPro" id="IPR019471">
    <property type="entry name" value="Interferon_reg_factor-3"/>
</dbReference>
<evidence type="ECO:0000313" key="10">
    <source>
        <dbReference type="Proteomes" id="UP000261540"/>
    </source>
</evidence>
<comment type="subcellular location">
    <subcellularLocation>
        <location evidence="1">Nucleus</location>
    </subcellularLocation>
</comment>
<dbReference type="GO" id="GO:0005634">
    <property type="term" value="C:nucleus"/>
    <property type="evidence" value="ECO:0007669"/>
    <property type="project" value="UniProtKB-SubCell"/>
</dbReference>
<dbReference type="CDD" id="cd00103">
    <property type="entry name" value="IRF"/>
    <property type="match status" value="1"/>
</dbReference>
<reference evidence="9" key="1">
    <citation type="submission" date="2025-08" db="UniProtKB">
        <authorList>
            <consortium name="Ensembl"/>
        </authorList>
    </citation>
    <scope>IDENTIFICATION</scope>
</reference>
<dbReference type="Pfam" id="PF10401">
    <property type="entry name" value="IRF-3"/>
    <property type="match status" value="1"/>
</dbReference>
<dbReference type="PROSITE" id="PS51507">
    <property type="entry name" value="IRF_2"/>
    <property type="match status" value="1"/>
</dbReference>
<keyword evidence="3" id="KW-0238">DNA-binding</keyword>
<organism evidence="9 10">
    <name type="scientific">Paramormyrops kingsleyae</name>
    <dbReference type="NCBI Taxonomy" id="1676925"/>
    <lineage>
        <taxon>Eukaryota</taxon>
        <taxon>Metazoa</taxon>
        <taxon>Chordata</taxon>
        <taxon>Craniata</taxon>
        <taxon>Vertebrata</taxon>
        <taxon>Euteleostomi</taxon>
        <taxon>Actinopterygii</taxon>
        <taxon>Neopterygii</taxon>
        <taxon>Teleostei</taxon>
        <taxon>Osteoglossocephala</taxon>
        <taxon>Osteoglossomorpha</taxon>
        <taxon>Osteoglossiformes</taxon>
        <taxon>Mormyridae</taxon>
        <taxon>Paramormyrops</taxon>
    </lineage>
</organism>